<comment type="caution">
    <text evidence="9">The sequence shown here is derived from an EMBL/GenBank/DDBJ whole genome shotgun (WGS) entry which is preliminary data.</text>
</comment>
<proteinExistence type="predicted"/>
<keyword evidence="5 7" id="KW-1133">Transmembrane helix</keyword>
<evidence type="ECO:0000313" key="9">
    <source>
        <dbReference type="EMBL" id="TXD92715.1"/>
    </source>
</evidence>
<dbReference type="GO" id="GO:0005524">
    <property type="term" value="F:ATP binding"/>
    <property type="evidence" value="ECO:0007669"/>
    <property type="project" value="UniProtKB-KW"/>
</dbReference>
<dbReference type="Gene3D" id="2.70.150.10">
    <property type="entry name" value="Calcium-transporting ATPase, cytoplasmic transduction domain A"/>
    <property type="match status" value="1"/>
</dbReference>
<protein>
    <submittedName>
        <fullName evidence="9">HAD-IC family P-type ATPase</fullName>
    </submittedName>
</protein>
<dbReference type="SUPFAM" id="SSF81665">
    <property type="entry name" value="Calcium ATPase, transmembrane domain M"/>
    <property type="match status" value="1"/>
</dbReference>
<feature type="transmembrane region" description="Helical" evidence="7">
    <location>
        <begin position="244"/>
        <end position="262"/>
    </location>
</feature>
<dbReference type="InterPro" id="IPR001757">
    <property type="entry name" value="P_typ_ATPase"/>
</dbReference>
<dbReference type="Gene3D" id="3.40.1110.10">
    <property type="entry name" value="Calcium-transporting ATPase, cytoplasmic domain N"/>
    <property type="match status" value="1"/>
</dbReference>
<dbReference type="InterPro" id="IPR059000">
    <property type="entry name" value="ATPase_P-type_domA"/>
</dbReference>
<evidence type="ECO:0000256" key="7">
    <source>
        <dbReference type="SAM" id="Phobius"/>
    </source>
</evidence>
<evidence type="ECO:0000259" key="8">
    <source>
        <dbReference type="SMART" id="SM00831"/>
    </source>
</evidence>
<keyword evidence="4" id="KW-0067">ATP-binding</keyword>
<evidence type="ECO:0000256" key="2">
    <source>
        <dbReference type="ARBA" id="ARBA00022692"/>
    </source>
</evidence>
<evidence type="ECO:0000256" key="6">
    <source>
        <dbReference type="ARBA" id="ARBA00023136"/>
    </source>
</evidence>
<dbReference type="InterPro" id="IPR008250">
    <property type="entry name" value="ATPase_P-typ_transduc_dom_A_sf"/>
</dbReference>
<dbReference type="InterPro" id="IPR018303">
    <property type="entry name" value="ATPase_P-typ_P_site"/>
</dbReference>
<evidence type="ECO:0000313" key="10">
    <source>
        <dbReference type="Proteomes" id="UP000321367"/>
    </source>
</evidence>
<dbReference type="AlphaFoldDB" id="A0A5C6ZV41"/>
<feature type="domain" description="Cation-transporting P-type ATPase N-terminal" evidence="8">
    <location>
        <begin position="3"/>
        <end position="77"/>
    </location>
</feature>
<keyword evidence="6 7" id="KW-0472">Membrane</keyword>
<dbReference type="PRINTS" id="PR00121">
    <property type="entry name" value="NAKATPASE"/>
</dbReference>
<name>A0A5C6ZV41_9FLAO</name>
<sequence length="545" mass="60004">MENAYKLSVESLLKQLEVDPLFGLSENEVTHRIKKYGANIFKVKKAKSWTLIFLNQFLNPIIYILAAATILAFWFQEWLEGIAVIIVILLNTGIGFTMELKANRMIESLQKSAELLSTVLREGKIKSVTAANLVPGDVLMLSPGTIIGADARIIHQEGIAVTESALTGESNQVTKSEKVLNDDTPVYKRSNMVFKGTIVSKGNAKAIVTATGSQTELGSINKLVQEATKEDTPLGKRLNRLSHWLILLTLFLTIVIIAIGYIEGRDWELLIKTSIALAVAAIPEGLPIVATITLAHGMVKLSKQKVIIKKLEAVQTLGEITMMCTDKTGTLTLNKMKVSQVELEDESIVISSLNSKRNGEHSKHSGLSFQKFIEVSILCNNAHVQEENSNGDSLEIALLVFAEELGYNVQDLKSKFPEVYEIPFDENAKFMATLNKYGDSFQICVKGALETLLNLCSTGIDKNGNKIELDRHKWLQSSEDVASLGLRVLGFAYKQGEETNLDNQLHDLIFIGIVGFLDPPRSDVGEAIKIYKKAGIKGINLKSCV</sequence>
<dbReference type="InterPro" id="IPR023299">
    <property type="entry name" value="ATPase_P-typ_cyto_dom_N"/>
</dbReference>
<dbReference type="Proteomes" id="UP000321367">
    <property type="component" value="Unassembled WGS sequence"/>
</dbReference>
<dbReference type="PANTHER" id="PTHR42861">
    <property type="entry name" value="CALCIUM-TRANSPORTING ATPASE"/>
    <property type="match status" value="1"/>
</dbReference>
<dbReference type="OrthoDB" id="1521937at2"/>
<comment type="subcellular location">
    <subcellularLocation>
        <location evidence="1">Membrane</location>
        <topology evidence="1">Multi-pass membrane protein</topology>
    </subcellularLocation>
</comment>
<dbReference type="PRINTS" id="PR00119">
    <property type="entry name" value="CATATPASE"/>
</dbReference>
<dbReference type="InterPro" id="IPR023298">
    <property type="entry name" value="ATPase_P-typ_TM_dom_sf"/>
</dbReference>
<dbReference type="Pfam" id="PF00690">
    <property type="entry name" value="Cation_ATPase_N"/>
    <property type="match status" value="1"/>
</dbReference>
<dbReference type="Pfam" id="PF00122">
    <property type="entry name" value="E1-E2_ATPase"/>
    <property type="match status" value="1"/>
</dbReference>
<dbReference type="SUPFAM" id="SSF81653">
    <property type="entry name" value="Calcium ATPase, transduction domain A"/>
    <property type="match status" value="1"/>
</dbReference>
<dbReference type="SMART" id="SM00831">
    <property type="entry name" value="Cation_ATPase_N"/>
    <property type="match status" value="1"/>
</dbReference>
<dbReference type="EMBL" id="VORY01000018">
    <property type="protein sequence ID" value="TXD92715.1"/>
    <property type="molecule type" value="Genomic_DNA"/>
</dbReference>
<dbReference type="Pfam" id="PF13246">
    <property type="entry name" value="Cation_ATPase"/>
    <property type="match status" value="1"/>
</dbReference>
<keyword evidence="2 7" id="KW-0812">Transmembrane</keyword>
<dbReference type="Gene3D" id="3.40.50.1000">
    <property type="entry name" value="HAD superfamily/HAD-like"/>
    <property type="match status" value="1"/>
</dbReference>
<evidence type="ECO:0000256" key="1">
    <source>
        <dbReference type="ARBA" id="ARBA00004141"/>
    </source>
</evidence>
<reference evidence="9 10" key="1">
    <citation type="submission" date="2019-08" db="EMBL/GenBank/DDBJ databases">
        <title>Genome sequence of Gillisia hiemivivida IC154 (type strain).</title>
        <authorList>
            <person name="Bowman J.P."/>
        </authorList>
    </citation>
    <scope>NUCLEOTIDE SEQUENCE [LARGE SCALE GENOMIC DNA]</scope>
    <source>
        <strain evidence="9 10">IC154</strain>
    </source>
</reference>
<organism evidence="9 10">
    <name type="scientific">Gillisia hiemivivida</name>
    <dbReference type="NCBI Taxonomy" id="291190"/>
    <lineage>
        <taxon>Bacteria</taxon>
        <taxon>Pseudomonadati</taxon>
        <taxon>Bacteroidota</taxon>
        <taxon>Flavobacteriia</taxon>
        <taxon>Flavobacteriales</taxon>
        <taxon>Flavobacteriaceae</taxon>
        <taxon>Gillisia</taxon>
    </lineage>
</organism>
<gene>
    <name evidence="9" type="ORF">ES724_13130</name>
</gene>
<dbReference type="InterPro" id="IPR004014">
    <property type="entry name" value="ATPase_P-typ_cation-transptr_N"/>
</dbReference>
<dbReference type="NCBIfam" id="TIGR01494">
    <property type="entry name" value="ATPase_P-type"/>
    <property type="match status" value="1"/>
</dbReference>
<evidence type="ECO:0000256" key="5">
    <source>
        <dbReference type="ARBA" id="ARBA00022989"/>
    </source>
</evidence>
<accession>A0A5C6ZV41</accession>
<evidence type="ECO:0000256" key="3">
    <source>
        <dbReference type="ARBA" id="ARBA00022741"/>
    </source>
</evidence>
<dbReference type="GO" id="GO:0016887">
    <property type="term" value="F:ATP hydrolysis activity"/>
    <property type="evidence" value="ECO:0007669"/>
    <property type="project" value="InterPro"/>
</dbReference>
<feature type="transmembrane region" description="Helical" evidence="7">
    <location>
        <begin position="51"/>
        <end position="75"/>
    </location>
</feature>
<keyword evidence="3" id="KW-0547">Nucleotide-binding</keyword>
<keyword evidence="10" id="KW-1185">Reference proteome</keyword>
<dbReference type="RefSeq" id="WP_146933631.1">
    <property type="nucleotide sequence ID" value="NZ_CBCSHZ010000021.1"/>
</dbReference>
<feature type="transmembrane region" description="Helical" evidence="7">
    <location>
        <begin position="81"/>
        <end position="100"/>
    </location>
</feature>
<feature type="transmembrane region" description="Helical" evidence="7">
    <location>
        <begin position="274"/>
        <end position="295"/>
    </location>
</feature>
<dbReference type="GO" id="GO:0016020">
    <property type="term" value="C:membrane"/>
    <property type="evidence" value="ECO:0007669"/>
    <property type="project" value="UniProtKB-SubCell"/>
</dbReference>
<evidence type="ECO:0000256" key="4">
    <source>
        <dbReference type="ARBA" id="ARBA00022840"/>
    </source>
</evidence>
<dbReference type="PROSITE" id="PS00154">
    <property type="entry name" value="ATPASE_E1_E2"/>
    <property type="match status" value="1"/>
</dbReference>
<dbReference type="InterPro" id="IPR023214">
    <property type="entry name" value="HAD_sf"/>
</dbReference>
<dbReference type="Gene3D" id="1.20.1110.10">
    <property type="entry name" value="Calcium-transporting ATPase, transmembrane domain"/>
    <property type="match status" value="1"/>
</dbReference>
<dbReference type="SUPFAM" id="SSF81660">
    <property type="entry name" value="Metal cation-transporting ATPase, ATP-binding domain N"/>
    <property type="match status" value="1"/>
</dbReference>